<reference evidence="4" key="1">
    <citation type="journal article" date="2011" name="Genome Biol.">
        <title>Comparative genomics of the social amoebae Dictyostelium discoideum and Dictyostelium purpureum.</title>
        <authorList>
            <consortium name="US DOE Joint Genome Institute (JGI-PGF)"/>
            <person name="Sucgang R."/>
            <person name="Kuo A."/>
            <person name="Tian X."/>
            <person name="Salerno W."/>
            <person name="Parikh A."/>
            <person name="Feasley C.L."/>
            <person name="Dalin E."/>
            <person name="Tu H."/>
            <person name="Huang E."/>
            <person name="Barry K."/>
            <person name="Lindquist E."/>
            <person name="Shapiro H."/>
            <person name="Bruce D."/>
            <person name="Schmutz J."/>
            <person name="Salamov A."/>
            <person name="Fey P."/>
            <person name="Gaudet P."/>
            <person name="Anjard C."/>
            <person name="Babu M.M."/>
            <person name="Basu S."/>
            <person name="Bushmanova Y."/>
            <person name="van der Wel H."/>
            <person name="Katoh-Kurasawa M."/>
            <person name="Dinh C."/>
            <person name="Coutinho P.M."/>
            <person name="Saito T."/>
            <person name="Elias M."/>
            <person name="Schaap P."/>
            <person name="Kay R.R."/>
            <person name="Henrissat B."/>
            <person name="Eichinger L."/>
            <person name="Rivero F."/>
            <person name="Putnam N.H."/>
            <person name="West C.M."/>
            <person name="Loomis W.F."/>
            <person name="Chisholm R.L."/>
            <person name="Shaulsky G."/>
            <person name="Strassmann J.E."/>
            <person name="Queller D.C."/>
            <person name="Kuspa A."/>
            <person name="Grigoriev I.V."/>
        </authorList>
    </citation>
    <scope>NUCLEOTIDE SEQUENCE [LARGE SCALE GENOMIC DNA]</scope>
    <source>
        <strain evidence="4">QSDP1</strain>
    </source>
</reference>
<dbReference type="KEGG" id="dpp:DICPUDRAFT_97554"/>
<feature type="compositionally biased region" description="Low complexity" evidence="2">
    <location>
        <begin position="93"/>
        <end position="104"/>
    </location>
</feature>
<dbReference type="InterPro" id="IPR008615">
    <property type="entry name" value="FNIP"/>
</dbReference>
<feature type="compositionally biased region" description="Low complexity" evidence="2">
    <location>
        <begin position="47"/>
        <end position="64"/>
    </location>
</feature>
<feature type="region of interest" description="Disordered" evidence="2">
    <location>
        <begin position="47"/>
        <end position="104"/>
    </location>
</feature>
<feature type="compositionally biased region" description="Basic residues" evidence="2">
    <location>
        <begin position="83"/>
        <end position="92"/>
    </location>
</feature>
<dbReference type="RefSeq" id="XP_003286955.1">
    <property type="nucleotide sequence ID" value="XM_003286907.1"/>
</dbReference>
<evidence type="ECO:0000256" key="2">
    <source>
        <dbReference type="SAM" id="MobiDB-lite"/>
    </source>
</evidence>
<dbReference type="PANTHER" id="PTHR32134">
    <property type="entry name" value="FNIP REPEAT-CONTAINING PROTEIN"/>
    <property type="match status" value="1"/>
</dbReference>
<dbReference type="EMBL" id="GL871024">
    <property type="protein sequence ID" value="EGC36510.1"/>
    <property type="molecule type" value="Genomic_DNA"/>
</dbReference>
<dbReference type="Proteomes" id="UP000001064">
    <property type="component" value="Unassembled WGS sequence"/>
</dbReference>
<dbReference type="SUPFAM" id="SSF52058">
    <property type="entry name" value="L domain-like"/>
    <property type="match status" value="1"/>
</dbReference>
<organism evidence="3 4">
    <name type="scientific">Dictyostelium purpureum</name>
    <name type="common">Slime mold</name>
    <dbReference type="NCBI Taxonomy" id="5786"/>
    <lineage>
        <taxon>Eukaryota</taxon>
        <taxon>Amoebozoa</taxon>
        <taxon>Evosea</taxon>
        <taxon>Eumycetozoa</taxon>
        <taxon>Dictyostelia</taxon>
        <taxon>Dictyosteliales</taxon>
        <taxon>Dictyosteliaceae</taxon>
        <taxon>Dictyostelium</taxon>
    </lineage>
</organism>
<dbReference type="PANTHER" id="PTHR32134:SF169">
    <property type="entry name" value="FNIP REPEAT-CONTAINING PROTEIN-RELATED"/>
    <property type="match status" value="1"/>
</dbReference>
<gene>
    <name evidence="3" type="ORF">DICPUDRAFT_97554</name>
</gene>
<dbReference type="AlphaFoldDB" id="F0ZHR7"/>
<proteinExistence type="predicted"/>
<accession>F0ZHR7</accession>
<dbReference type="Pfam" id="PF05725">
    <property type="entry name" value="FNIP"/>
    <property type="match status" value="1"/>
</dbReference>
<evidence type="ECO:0000313" key="3">
    <source>
        <dbReference type="EMBL" id="EGC36510.1"/>
    </source>
</evidence>
<name>F0ZHR7_DICPU</name>
<protein>
    <recommendedName>
        <fullName evidence="5">FNIP repeat-containing protein</fullName>
    </recommendedName>
</protein>
<evidence type="ECO:0008006" key="5">
    <source>
        <dbReference type="Google" id="ProtNLM"/>
    </source>
</evidence>
<dbReference type="InParanoid" id="F0ZHR7"/>
<keyword evidence="4" id="KW-1185">Reference proteome</keyword>
<evidence type="ECO:0000256" key="1">
    <source>
        <dbReference type="ARBA" id="ARBA00022737"/>
    </source>
</evidence>
<sequence>MKNNNLVVDTYNCENNNSDESDHNSSDDEDYFIQFINKNNEINKLNKLESSYSDTDSDSDSPALPSSPTPTPKPTPKPIPTHSKNKKSKQTQKNKTQNKNLNSNDELLKKLQTININISNNNKKIHLNTTPVILNKQSNNKNKVFMNDFCTSNNTTNLTKNNNSNNSINSINSINSNINNSINSNNNTDNNKDSLDITFSYVPELMFFKVWRNLVTKSCIFKYIRLYNIHKSSRNYFFKLWSKEMFIDDEIIIEDYNSLQDDNEEDVIDDYKMYYSKHHNKYGQINTNETEFTKLTNSLSTSQQNFDPFFDKNQKKKEKIKEIELERERQIIERVLKLESVVNSYKYTSFLKSVHIDILQKEESLKPLLDTLPSHVDTLVLDNFYKKSFIFEENVIPESITHLEVGILGRSRVQFKENSLPISIKFLKFTKHSPIVFDTRILKRCVNLETLTFVFGFNRRVWPNSLPSSLKSLNLGLDFNDTLTWLPENLTILTLGRDFRKPIGRDILPSKLKKLHLSDRFLFGTLEKGYLPDSITDLKITFGNIRNIDYLPKGLVKLKLCGLSNCQFDLRLPETLTSLSLIPKLSETSLFYLPTSLKSLTIGKDFYNELLQFNNGDNILARIEKLKLRGGSADFDVNTVPSNIKSLGFTKIDKITLTSKDSFSPLVHLETLKLNNKYDKIIYLPPSLTNLQLGFSFNSLIPNLSETPLKYLKLGREFNLDPLRLFKLPPTLTILEIGEQFGHVIDSHWLPANLEILIVNSVTPNIQLPLPPKLHSLYISSLNSTILLNNEKLNQFLHIIKPIDELKLLTIFKKLLKNK</sequence>
<feature type="compositionally biased region" description="Pro residues" evidence="2">
    <location>
        <begin position="65"/>
        <end position="79"/>
    </location>
</feature>
<feature type="region of interest" description="Disordered" evidence="2">
    <location>
        <begin position="1"/>
        <end position="32"/>
    </location>
</feature>
<dbReference type="VEuPathDB" id="AmoebaDB:DICPUDRAFT_97554"/>
<dbReference type="GeneID" id="10500447"/>
<dbReference type="InterPro" id="IPR051251">
    <property type="entry name" value="STK_FNIP-Repeat"/>
</dbReference>
<evidence type="ECO:0000313" key="4">
    <source>
        <dbReference type="Proteomes" id="UP000001064"/>
    </source>
</evidence>
<keyword evidence="1" id="KW-0677">Repeat</keyword>